<gene>
    <name evidence="1" type="ordered locus">Ornrh_0482</name>
</gene>
<organism evidence="1 2">
    <name type="scientific">Ornithobacterium rhinotracheale (strain ATCC 51463 / DSM 15997 / CCUG 23171 / CIP 104009 / LMG 9086)</name>
    <dbReference type="NCBI Taxonomy" id="867902"/>
    <lineage>
        <taxon>Bacteria</taxon>
        <taxon>Pseudomonadati</taxon>
        <taxon>Bacteroidota</taxon>
        <taxon>Flavobacteriia</taxon>
        <taxon>Flavobacteriales</taxon>
        <taxon>Weeksellaceae</taxon>
        <taxon>Ornithobacterium</taxon>
    </lineage>
</organism>
<dbReference type="STRING" id="867902.Ornrh_0482"/>
<dbReference type="EMBL" id="CP003283">
    <property type="protein sequence ID" value="AFL96689.1"/>
    <property type="molecule type" value="Genomic_DNA"/>
</dbReference>
<dbReference type="PATRIC" id="fig|867902.3.peg.471"/>
<evidence type="ECO:0008006" key="3">
    <source>
        <dbReference type="Google" id="ProtNLM"/>
    </source>
</evidence>
<accession>I3ZYA5</accession>
<dbReference type="GeneID" id="71569578"/>
<name>I3ZYA5_ORNRL</name>
<protein>
    <recommendedName>
        <fullName evidence="3">RHS repeat protein</fullName>
    </recommendedName>
</protein>
<evidence type="ECO:0000313" key="2">
    <source>
        <dbReference type="Proteomes" id="UP000006051"/>
    </source>
</evidence>
<proteinExistence type="predicted"/>
<dbReference type="AlphaFoldDB" id="I3ZYA5"/>
<dbReference type="KEGG" id="orh:Ornrh_0482"/>
<keyword evidence="2" id="KW-1185">Reference proteome</keyword>
<dbReference type="GeneID" id="97257225"/>
<dbReference type="Proteomes" id="UP000006051">
    <property type="component" value="Chromosome"/>
</dbReference>
<reference evidence="1 2" key="1">
    <citation type="submission" date="2012-06" db="EMBL/GenBank/DDBJ databases">
        <title>The complete genome of Ornithobacterium rhinotracheale DSM 15997.</title>
        <authorList>
            <consortium name="US DOE Joint Genome Institute (JGI-PGF)"/>
            <person name="Lucas S."/>
            <person name="Copeland A."/>
            <person name="Lapidus A."/>
            <person name="Goodwin L."/>
            <person name="Pitluck S."/>
            <person name="Peters L."/>
            <person name="Mikhailova N."/>
            <person name="Teshima H."/>
            <person name="Kyrpides N."/>
            <person name="Mavromatis K."/>
            <person name="Pagani I."/>
            <person name="Ivanova N."/>
            <person name="Ovchinnikova G."/>
            <person name="Zeytun A."/>
            <person name="Detter J.C."/>
            <person name="Han C."/>
            <person name="Land M."/>
            <person name="Hauser L."/>
            <person name="Markowitz V."/>
            <person name="Cheng J.-F."/>
            <person name="Hugenholtz P."/>
            <person name="Woyke T."/>
            <person name="Wu D."/>
            <person name="Lang E."/>
            <person name="Kopitz M."/>
            <person name="Brambilla E."/>
            <person name="Klenk H.-P."/>
            <person name="Eisen J.A."/>
        </authorList>
    </citation>
    <scope>NUCLEOTIDE SEQUENCE [LARGE SCALE GENOMIC DNA]</scope>
    <source>
        <strain evidence="2">ATCC 51463 / DSM 15997 / CCUG 23171 / LMG 9086</strain>
    </source>
</reference>
<evidence type="ECO:0000313" key="1">
    <source>
        <dbReference type="EMBL" id="AFL96689.1"/>
    </source>
</evidence>
<dbReference type="Gene3D" id="2.180.10.10">
    <property type="entry name" value="RHS repeat-associated core"/>
    <property type="match status" value="1"/>
</dbReference>
<dbReference type="eggNOG" id="COG3209">
    <property type="taxonomic scope" value="Bacteria"/>
</dbReference>
<dbReference type="HOGENOM" id="CLU_962664_0_0_10"/>
<sequence>MKRIILITLSAISLWACDKQHKKTDAEEMHLKGKVKSVKQTTYKAVEKFGQVERGSESGFNNDNFYVVFNEKGNCIEEVRYNSEGNIDRKSTLAYDEKENCIERVRYNAEGSIDEKMTLAYDDKGNKIECVFYNSDDSIYSKSTYAYDEKGNCIEEVWYNSEDSIDVKSTYFYDEKGNVRTVVWYDSEGSMTRKNIYDYEGNQIQVDYYNSEGKFYRETYTYEYDTHDNWIKKITYKNDKAESIAEREITYYE</sequence>
<dbReference type="RefSeq" id="WP_014790310.1">
    <property type="nucleotide sequence ID" value="NC_018016.1"/>
</dbReference>